<gene>
    <name evidence="1" type="ORF">MENTE1834_LOCUS10185</name>
</gene>
<accession>A0ACB0YBY8</accession>
<evidence type="ECO:0000313" key="1">
    <source>
        <dbReference type="EMBL" id="CAK5040258.1"/>
    </source>
</evidence>
<reference evidence="1" key="1">
    <citation type="submission" date="2023-11" db="EMBL/GenBank/DDBJ databases">
        <authorList>
            <person name="Poullet M."/>
        </authorList>
    </citation>
    <scope>NUCLEOTIDE SEQUENCE</scope>
    <source>
        <strain evidence="1">E1834</strain>
    </source>
</reference>
<comment type="caution">
    <text evidence="1">The sequence shown here is derived from an EMBL/GenBank/DDBJ whole genome shotgun (WGS) entry which is preliminary data.</text>
</comment>
<proteinExistence type="predicted"/>
<evidence type="ECO:0000313" key="2">
    <source>
        <dbReference type="Proteomes" id="UP001497535"/>
    </source>
</evidence>
<organism evidence="1 2">
    <name type="scientific">Meloidogyne enterolobii</name>
    <name type="common">Root-knot nematode worm</name>
    <name type="synonym">Meloidogyne mayaguensis</name>
    <dbReference type="NCBI Taxonomy" id="390850"/>
    <lineage>
        <taxon>Eukaryota</taxon>
        <taxon>Metazoa</taxon>
        <taxon>Ecdysozoa</taxon>
        <taxon>Nematoda</taxon>
        <taxon>Chromadorea</taxon>
        <taxon>Rhabditida</taxon>
        <taxon>Tylenchina</taxon>
        <taxon>Tylenchomorpha</taxon>
        <taxon>Tylenchoidea</taxon>
        <taxon>Meloidogynidae</taxon>
        <taxon>Meloidogyninae</taxon>
        <taxon>Meloidogyne</taxon>
    </lineage>
</organism>
<keyword evidence="2" id="KW-1185">Reference proteome</keyword>
<dbReference type="EMBL" id="CAVMJV010000009">
    <property type="protein sequence ID" value="CAK5040258.1"/>
    <property type="molecule type" value="Genomic_DNA"/>
</dbReference>
<protein>
    <submittedName>
        <fullName evidence="1">Uncharacterized protein</fullName>
    </submittedName>
</protein>
<sequence length="113" mass="13355">MMTTSSITNCLHSAQIFPWHFCCRVLILCNEACCHGGTSPQHRERRLRYIAYWQKNQEGKNTKKLLKILLGTQKTANFVSFQNPSCFFVFCRLFDFRENRKQQKMLIFVSVKI</sequence>
<name>A0ACB0YBY8_MELEN</name>
<dbReference type="Proteomes" id="UP001497535">
    <property type="component" value="Unassembled WGS sequence"/>
</dbReference>